<dbReference type="InterPro" id="IPR002347">
    <property type="entry name" value="SDR_fam"/>
</dbReference>
<dbReference type="SUPFAM" id="SSF51735">
    <property type="entry name" value="NAD(P)-binding Rossmann-fold domains"/>
    <property type="match status" value="1"/>
</dbReference>
<dbReference type="InterPro" id="IPR057326">
    <property type="entry name" value="KR_dom"/>
</dbReference>
<keyword evidence="2" id="KW-0560">Oxidoreductase</keyword>
<evidence type="ECO:0000256" key="1">
    <source>
        <dbReference type="ARBA" id="ARBA00006484"/>
    </source>
</evidence>
<accession>A0AB74UWA1</accession>
<dbReference type="SMART" id="SM00822">
    <property type="entry name" value="PKS_KR"/>
    <property type="match status" value="1"/>
</dbReference>
<name>A0AB74UWA1_9GAMM</name>
<dbReference type="PANTHER" id="PTHR42901">
    <property type="entry name" value="ALCOHOL DEHYDROGENASE"/>
    <property type="match status" value="1"/>
</dbReference>
<dbReference type="PANTHER" id="PTHR42901:SF1">
    <property type="entry name" value="ALCOHOL DEHYDROGENASE"/>
    <property type="match status" value="1"/>
</dbReference>
<dbReference type="Gene3D" id="3.40.50.720">
    <property type="entry name" value="NAD(P)-binding Rossmann-like Domain"/>
    <property type="match status" value="1"/>
</dbReference>
<organism evidence="4">
    <name type="scientific">Rhodanobacter sp. FW102-FHT14D07</name>
    <dbReference type="NCBI Taxonomy" id="3351462"/>
    <lineage>
        <taxon>Bacteria</taxon>
        <taxon>Pseudomonadati</taxon>
        <taxon>Pseudomonadota</taxon>
        <taxon>Gammaproteobacteria</taxon>
        <taxon>Lysobacterales</taxon>
        <taxon>Rhodanobacteraceae</taxon>
        <taxon>Rhodanobacter</taxon>
    </lineage>
</organism>
<dbReference type="InterPro" id="IPR036291">
    <property type="entry name" value="NAD(P)-bd_dom_sf"/>
</dbReference>
<dbReference type="PROSITE" id="PS00061">
    <property type="entry name" value="ADH_SHORT"/>
    <property type="match status" value="1"/>
</dbReference>
<protein>
    <submittedName>
        <fullName evidence="4">SDR family NAD(P)-dependent oxidoreductase</fullName>
    </submittedName>
</protein>
<dbReference type="AlphaFoldDB" id="A0AB74UWA1"/>
<evidence type="ECO:0000256" key="2">
    <source>
        <dbReference type="ARBA" id="ARBA00023002"/>
    </source>
</evidence>
<comment type="similarity">
    <text evidence="1">Belongs to the short-chain dehydrogenases/reductases (SDR) family.</text>
</comment>
<gene>
    <name evidence="4" type="ORF">ACFYG5_02600</name>
</gene>
<dbReference type="Pfam" id="PF00106">
    <property type="entry name" value="adh_short"/>
    <property type="match status" value="1"/>
</dbReference>
<feature type="domain" description="Ketoreductase" evidence="3">
    <location>
        <begin position="23"/>
        <end position="188"/>
    </location>
</feature>
<dbReference type="PRINTS" id="PR00081">
    <property type="entry name" value="GDHRDH"/>
</dbReference>
<dbReference type="EMBL" id="CP170721">
    <property type="protein sequence ID" value="XIA19054.1"/>
    <property type="molecule type" value="Genomic_DNA"/>
</dbReference>
<evidence type="ECO:0000313" key="4">
    <source>
        <dbReference type="EMBL" id="XIA19054.1"/>
    </source>
</evidence>
<dbReference type="GO" id="GO:0016491">
    <property type="term" value="F:oxidoreductase activity"/>
    <property type="evidence" value="ECO:0007669"/>
    <property type="project" value="UniProtKB-KW"/>
</dbReference>
<sequence>MSGLPVARLPADWQPEAGSLAGRVILVTGAYGGLGSAVVRAATLAGATVVITGKRKRQLEKLYDAMREEGLAEPVIHPLDMEVATPREYAALAEGLQRDLGRLDGIVHCAASFAGLTPISMQRPDDWLRAMHVNVNAPFALTQACMPLLTGAADSAVVFVLDSPDLLRRAHWGGYGVSKAALERLAAILHEETDETSLRVHALLPAPMRTALRRLAYFGDDIMQQPTPDATADAAIYLLGPQARAARGAVLDLRS</sequence>
<dbReference type="InterPro" id="IPR020904">
    <property type="entry name" value="Sc_DH/Rdtase_CS"/>
</dbReference>
<reference evidence="4" key="1">
    <citation type="submission" date="2024-10" db="EMBL/GenBank/DDBJ databases">
        <authorList>
            <person name="Lesea H.P."/>
            <person name="Kuehl J.V."/>
            <person name="Chandonia J.-M."/>
        </authorList>
    </citation>
    <scope>NUCLEOTIDE SEQUENCE</scope>
    <source>
        <strain evidence="4">FW102-FHT14D07</strain>
    </source>
</reference>
<evidence type="ECO:0000259" key="3">
    <source>
        <dbReference type="SMART" id="SM00822"/>
    </source>
</evidence>
<dbReference type="RefSeq" id="WP_395119761.1">
    <property type="nucleotide sequence ID" value="NZ_CP170721.1"/>
</dbReference>
<proteinExistence type="inferred from homology"/>